<dbReference type="Ensembl" id="ENSSHAT00000001978.2">
    <property type="protein sequence ID" value="ENSSHAP00000001957.2"/>
    <property type="gene ID" value="ENSSHAG00000001742.2"/>
</dbReference>
<dbReference type="SUPFAM" id="SSF48726">
    <property type="entry name" value="Immunoglobulin"/>
    <property type="match status" value="1"/>
</dbReference>
<feature type="chain" id="PRO_5029783528" description="Ig-like domain-containing protein" evidence="9">
    <location>
        <begin position="21"/>
        <end position="120"/>
    </location>
</feature>
<keyword evidence="3" id="KW-1003">Cell membrane</keyword>
<feature type="signal peptide" evidence="9">
    <location>
        <begin position="1"/>
        <end position="20"/>
    </location>
</feature>
<evidence type="ECO:0000313" key="12">
    <source>
        <dbReference type="Proteomes" id="UP000007648"/>
    </source>
</evidence>
<dbReference type="HOGENOM" id="CLU_077975_4_0_1"/>
<evidence type="ECO:0000256" key="1">
    <source>
        <dbReference type="ARBA" id="ARBA00004236"/>
    </source>
</evidence>
<dbReference type="FunCoup" id="G3VFK3">
    <property type="interactions" value="425"/>
</dbReference>
<evidence type="ECO:0000256" key="7">
    <source>
        <dbReference type="ARBA" id="ARBA00023136"/>
    </source>
</evidence>
<dbReference type="PROSITE" id="PS50835">
    <property type="entry name" value="IG_LIKE"/>
    <property type="match status" value="1"/>
</dbReference>
<keyword evidence="12" id="KW-1185">Reference proteome</keyword>
<dbReference type="GO" id="GO:0005886">
    <property type="term" value="C:plasma membrane"/>
    <property type="evidence" value="ECO:0007669"/>
    <property type="project" value="UniProtKB-SubCell"/>
</dbReference>
<dbReference type="Pfam" id="PF07686">
    <property type="entry name" value="V-set"/>
    <property type="match status" value="1"/>
</dbReference>
<dbReference type="FunFam" id="2.60.40.10:FF:000620">
    <property type="entry name" value="Immunoglobulin lambda locus"/>
    <property type="match status" value="1"/>
</dbReference>
<dbReference type="eggNOG" id="ENOG502RYIN">
    <property type="taxonomic scope" value="Eukaryota"/>
</dbReference>
<comment type="subcellular location">
    <subcellularLocation>
        <location evidence="1">Cell membrane</location>
    </subcellularLocation>
    <subcellularLocation>
        <location evidence="2">Secreted</location>
    </subcellularLocation>
</comment>
<reference evidence="11 12" key="1">
    <citation type="journal article" date="2011" name="Proc. Natl. Acad. Sci. U.S.A.">
        <title>Genetic diversity and population structure of the endangered marsupial Sarcophilus harrisii (Tasmanian devil).</title>
        <authorList>
            <person name="Miller W."/>
            <person name="Hayes V.M."/>
            <person name="Ratan A."/>
            <person name="Petersen D.C."/>
            <person name="Wittekindt N.E."/>
            <person name="Miller J."/>
            <person name="Walenz B."/>
            <person name="Knight J."/>
            <person name="Qi J."/>
            <person name="Zhao F."/>
            <person name="Wang Q."/>
            <person name="Bedoya-Reina O.C."/>
            <person name="Katiyar N."/>
            <person name="Tomsho L.P."/>
            <person name="Kasson L.M."/>
            <person name="Hardie R.A."/>
            <person name="Woodbridge P."/>
            <person name="Tindall E.A."/>
            <person name="Bertelsen M.F."/>
            <person name="Dixon D."/>
            <person name="Pyecroft S."/>
            <person name="Helgen K.M."/>
            <person name="Lesk A.M."/>
            <person name="Pringle T.H."/>
            <person name="Patterson N."/>
            <person name="Zhang Y."/>
            <person name="Kreiss A."/>
            <person name="Woods G.M."/>
            <person name="Jones M.E."/>
            <person name="Schuster S.C."/>
        </authorList>
    </citation>
    <scope>NUCLEOTIDE SEQUENCE [LARGE SCALE GENOMIC DNA]</scope>
</reference>
<dbReference type="Proteomes" id="UP000007648">
    <property type="component" value="Unassembled WGS sequence"/>
</dbReference>
<protein>
    <recommendedName>
        <fullName evidence="10">Ig-like domain-containing protein</fullName>
    </recommendedName>
</protein>
<organism evidence="11 12">
    <name type="scientific">Sarcophilus harrisii</name>
    <name type="common">Tasmanian devil</name>
    <name type="synonym">Sarcophilus laniarius</name>
    <dbReference type="NCBI Taxonomy" id="9305"/>
    <lineage>
        <taxon>Eukaryota</taxon>
        <taxon>Metazoa</taxon>
        <taxon>Chordata</taxon>
        <taxon>Craniata</taxon>
        <taxon>Vertebrata</taxon>
        <taxon>Euteleostomi</taxon>
        <taxon>Mammalia</taxon>
        <taxon>Metatheria</taxon>
        <taxon>Dasyuromorphia</taxon>
        <taxon>Dasyuridae</taxon>
        <taxon>Sarcophilus</taxon>
    </lineage>
</organism>
<dbReference type="InParanoid" id="G3VFK3"/>
<dbReference type="InterPro" id="IPR013106">
    <property type="entry name" value="Ig_V-set"/>
</dbReference>
<dbReference type="AlphaFoldDB" id="G3VFK3"/>
<evidence type="ECO:0000256" key="2">
    <source>
        <dbReference type="ARBA" id="ARBA00004613"/>
    </source>
</evidence>
<dbReference type="SMART" id="SM00409">
    <property type="entry name" value="IG"/>
    <property type="match status" value="1"/>
</dbReference>
<dbReference type="InterPro" id="IPR036179">
    <property type="entry name" value="Ig-like_dom_sf"/>
</dbReference>
<evidence type="ECO:0000313" key="11">
    <source>
        <dbReference type="Ensembl" id="ENSSHAP00000001957.2"/>
    </source>
</evidence>
<dbReference type="GO" id="GO:0002376">
    <property type="term" value="P:immune system process"/>
    <property type="evidence" value="ECO:0007669"/>
    <property type="project" value="UniProtKB-KW"/>
</dbReference>
<accession>G3VFK3</accession>
<feature type="domain" description="Ig-like" evidence="10">
    <location>
        <begin position="17"/>
        <end position="120"/>
    </location>
</feature>
<dbReference type="PANTHER" id="PTHR23267">
    <property type="entry name" value="IMMUNOGLOBULIN LIGHT CHAIN"/>
    <property type="match status" value="1"/>
</dbReference>
<keyword evidence="4" id="KW-0964">Secreted</keyword>
<reference evidence="11" key="2">
    <citation type="submission" date="2025-08" db="UniProtKB">
        <authorList>
            <consortium name="Ensembl"/>
        </authorList>
    </citation>
    <scope>IDENTIFICATION</scope>
</reference>
<sequence>MAWFPLLFPLLIGSTAPGAAYVLTQPSSMSKALRETANIPCSGNGISNKYVHWYQQKAGQAPGLVIYEDNKRPSWISDRFSGSNSGDRATLSISGLQAEDEAHYYCQVWDSNSIAHSGTE</sequence>
<evidence type="ECO:0000256" key="8">
    <source>
        <dbReference type="ARBA" id="ARBA00023319"/>
    </source>
</evidence>
<dbReference type="InterPro" id="IPR007110">
    <property type="entry name" value="Ig-like_dom"/>
</dbReference>
<dbReference type="InterPro" id="IPR013783">
    <property type="entry name" value="Ig-like_fold"/>
</dbReference>
<evidence type="ECO:0000256" key="5">
    <source>
        <dbReference type="ARBA" id="ARBA00022729"/>
    </source>
</evidence>
<dbReference type="SMART" id="SM00406">
    <property type="entry name" value="IGv"/>
    <property type="match status" value="1"/>
</dbReference>
<evidence type="ECO:0000256" key="6">
    <source>
        <dbReference type="ARBA" id="ARBA00022859"/>
    </source>
</evidence>
<dbReference type="GeneTree" id="ENSGT00940000162558"/>
<keyword evidence="7" id="KW-0472">Membrane</keyword>
<evidence type="ECO:0000259" key="10">
    <source>
        <dbReference type="PROSITE" id="PS50835"/>
    </source>
</evidence>
<evidence type="ECO:0000256" key="9">
    <source>
        <dbReference type="SAM" id="SignalP"/>
    </source>
</evidence>
<dbReference type="STRING" id="9305.ENSSHAP00000001957"/>
<keyword evidence="8" id="KW-0393">Immunoglobulin domain</keyword>
<dbReference type="InterPro" id="IPR050150">
    <property type="entry name" value="IgV_Light_Chain"/>
</dbReference>
<dbReference type="InterPro" id="IPR003599">
    <property type="entry name" value="Ig_sub"/>
</dbReference>
<name>G3VFK3_SARHA</name>
<reference evidence="11" key="3">
    <citation type="submission" date="2025-09" db="UniProtKB">
        <authorList>
            <consortium name="Ensembl"/>
        </authorList>
    </citation>
    <scope>IDENTIFICATION</scope>
</reference>
<evidence type="ECO:0000256" key="3">
    <source>
        <dbReference type="ARBA" id="ARBA00022475"/>
    </source>
</evidence>
<keyword evidence="6" id="KW-0391">Immunity</keyword>
<dbReference type="Gene3D" id="2.60.40.10">
    <property type="entry name" value="Immunoglobulins"/>
    <property type="match status" value="1"/>
</dbReference>
<evidence type="ECO:0000256" key="4">
    <source>
        <dbReference type="ARBA" id="ARBA00022525"/>
    </source>
</evidence>
<proteinExistence type="predicted"/>
<dbReference type="GO" id="GO:0005576">
    <property type="term" value="C:extracellular region"/>
    <property type="evidence" value="ECO:0007669"/>
    <property type="project" value="UniProtKB-SubCell"/>
</dbReference>
<keyword evidence="5 9" id="KW-0732">Signal</keyword>